<organism evidence="1 2">
    <name type="scientific">Tepidibacter formicigenes DSM 15518</name>
    <dbReference type="NCBI Taxonomy" id="1123349"/>
    <lineage>
        <taxon>Bacteria</taxon>
        <taxon>Bacillati</taxon>
        <taxon>Bacillota</taxon>
        <taxon>Clostridia</taxon>
        <taxon>Peptostreptococcales</taxon>
        <taxon>Peptostreptococcaceae</taxon>
        <taxon>Tepidibacter</taxon>
    </lineage>
</organism>
<dbReference type="STRING" id="1123349.SAMN02744037_00152"/>
<name>A0A1M6JNL0_9FIRM</name>
<evidence type="ECO:0000313" key="1">
    <source>
        <dbReference type="EMBL" id="SHJ48287.1"/>
    </source>
</evidence>
<keyword evidence="2" id="KW-1185">Reference proteome</keyword>
<evidence type="ECO:0000313" key="2">
    <source>
        <dbReference type="Proteomes" id="UP000242497"/>
    </source>
</evidence>
<dbReference type="Proteomes" id="UP000242497">
    <property type="component" value="Unassembled WGS sequence"/>
</dbReference>
<dbReference type="EMBL" id="FRAE01000005">
    <property type="protein sequence ID" value="SHJ48287.1"/>
    <property type="molecule type" value="Genomic_DNA"/>
</dbReference>
<accession>A0A1M6JNL0</accession>
<protein>
    <submittedName>
        <fullName evidence="1">Uncharacterized protein</fullName>
    </submittedName>
</protein>
<dbReference type="AlphaFoldDB" id="A0A1M6JNL0"/>
<proteinExistence type="predicted"/>
<sequence>MNLIVYKMLLQIKTEEVFIYRDFTFMRNVQIGKKEGVLWICIEYFSAVPDELVDS</sequence>
<reference evidence="2" key="1">
    <citation type="submission" date="2016-11" db="EMBL/GenBank/DDBJ databases">
        <authorList>
            <person name="Varghese N."/>
            <person name="Submissions S."/>
        </authorList>
    </citation>
    <scope>NUCLEOTIDE SEQUENCE [LARGE SCALE GENOMIC DNA]</scope>
    <source>
        <strain evidence="2">DSM 15518</strain>
    </source>
</reference>
<gene>
    <name evidence="1" type="ORF">SAMN02744037_00152</name>
</gene>